<dbReference type="GO" id="GO:0016887">
    <property type="term" value="F:ATP hydrolysis activity"/>
    <property type="evidence" value="ECO:0007669"/>
    <property type="project" value="InterPro"/>
</dbReference>
<dbReference type="AlphaFoldDB" id="A0AA43QIM6"/>
<keyword evidence="1" id="KW-0547">Nucleotide-binding</keyword>
<dbReference type="InterPro" id="IPR050130">
    <property type="entry name" value="ClpA_ClpB"/>
</dbReference>
<dbReference type="GO" id="GO:0005524">
    <property type="term" value="F:ATP binding"/>
    <property type="evidence" value="ECO:0007669"/>
    <property type="project" value="UniProtKB-KW"/>
</dbReference>
<dbReference type="Pfam" id="PF07724">
    <property type="entry name" value="AAA_2"/>
    <property type="match status" value="1"/>
</dbReference>
<organism evidence="4 5">
    <name type="scientific">Ramalina farinacea</name>
    <dbReference type="NCBI Taxonomy" id="258253"/>
    <lineage>
        <taxon>Eukaryota</taxon>
        <taxon>Fungi</taxon>
        <taxon>Dikarya</taxon>
        <taxon>Ascomycota</taxon>
        <taxon>Pezizomycotina</taxon>
        <taxon>Lecanoromycetes</taxon>
        <taxon>OSLEUM clade</taxon>
        <taxon>Lecanoromycetidae</taxon>
        <taxon>Lecanorales</taxon>
        <taxon>Lecanorineae</taxon>
        <taxon>Ramalinaceae</taxon>
        <taxon>Ramalina</taxon>
    </lineage>
</organism>
<dbReference type="GO" id="GO:0005737">
    <property type="term" value="C:cytoplasm"/>
    <property type="evidence" value="ECO:0007669"/>
    <property type="project" value="TreeGrafter"/>
</dbReference>
<dbReference type="Gene3D" id="3.40.50.300">
    <property type="entry name" value="P-loop containing nucleotide triphosphate hydrolases"/>
    <property type="match status" value="1"/>
</dbReference>
<comment type="caution">
    <text evidence="4">The sequence shown here is derived from an EMBL/GenBank/DDBJ whole genome shotgun (WGS) entry which is preliminary data.</text>
</comment>
<proteinExistence type="predicted"/>
<dbReference type="InterPro" id="IPR003959">
    <property type="entry name" value="ATPase_AAA_core"/>
</dbReference>
<dbReference type="SUPFAM" id="SSF52540">
    <property type="entry name" value="P-loop containing nucleoside triphosphate hydrolases"/>
    <property type="match status" value="1"/>
</dbReference>
<dbReference type="PANTHER" id="PTHR11638">
    <property type="entry name" value="ATP-DEPENDENT CLP PROTEASE"/>
    <property type="match status" value="1"/>
</dbReference>
<keyword evidence="5" id="KW-1185">Reference proteome</keyword>
<protein>
    <recommendedName>
        <fullName evidence="3">ATPase AAA-type core domain-containing protein</fullName>
    </recommendedName>
</protein>
<name>A0AA43QIM6_9LECA</name>
<reference evidence="4" key="1">
    <citation type="journal article" date="2023" name="Genome Biol. Evol.">
        <title>First Whole Genome Sequence and Flow Cytometry Genome Size Data for the Lichen-Forming Fungus Ramalina farinacea (Ascomycota).</title>
        <authorList>
            <person name="Llewellyn T."/>
            <person name="Mian S."/>
            <person name="Hill R."/>
            <person name="Leitch I.J."/>
            <person name="Gaya E."/>
        </authorList>
    </citation>
    <scope>NUCLEOTIDE SEQUENCE</scope>
    <source>
        <strain evidence="4">LIQ254RAFAR</strain>
    </source>
</reference>
<dbReference type="InterPro" id="IPR027417">
    <property type="entry name" value="P-loop_NTPase"/>
</dbReference>
<dbReference type="EMBL" id="JAPUFD010000002">
    <property type="protein sequence ID" value="MDI1486034.1"/>
    <property type="molecule type" value="Genomic_DNA"/>
</dbReference>
<dbReference type="PANTHER" id="PTHR11638:SF18">
    <property type="entry name" value="HEAT SHOCK PROTEIN 104"/>
    <property type="match status" value="1"/>
</dbReference>
<dbReference type="Proteomes" id="UP001161017">
    <property type="component" value="Unassembled WGS sequence"/>
</dbReference>
<dbReference type="GO" id="GO:0034605">
    <property type="term" value="P:cellular response to heat"/>
    <property type="evidence" value="ECO:0007669"/>
    <property type="project" value="TreeGrafter"/>
</dbReference>
<keyword evidence="2" id="KW-0067">ATP-binding</keyword>
<evidence type="ECO:0000256" key="1">
    <source>
        <dbReference type="ARBA" id="ARBA00022741"/>
    </source>
</evidence>
<evidence type="ECO:0000259" key="3">
    <source>
        <dbReference type="Pfam" id="PF07724"/>
    </source>
</evidence>
<gene>
    <name evidence="4" type="ORF">OHK93_004223</name>
</gene>
<evidence type="ECO:0000256" key="2">
    <source>
        <dbReference type="ARBA" id="ARBA00022840"/>
    </source>
</evidence>
<accession>A0AA43QIM6</accession>
<evidence type="ECO:0000313" key="4">
    <source>
        <dbReference type="EMBL" id="MDI1486034.1"/>
    </source>
</evidence>
<feature type="domain" description="ATPase AAA-type core" evidence="3">
    <location>
        <begin position="265"/>
        <end position="432"/>
    </location>
</feature>
<evidence type="ECO:0000313" key="5">
    <source>
        <dbReference type="Proteomes" id="UP001161017"/>
    </source>
</evidence>
<sequence length="578" mass="65911">MDRRVLPLFMPKARPDLVSYCCRGRPQESLLDHHGLFHELSLQNIAWATQNGLDVHCIERYLEAFDKQNVAETLEEPYLVKDEAKNILKIPILAMAVEQNSPELIRLLCSFGACPNDTIKPCEIPVLAYAVINSEYGFTDTTDVLIQLLMMGADPHQIPLDMWQDPLKAPRRDVPRNKASTSEWCTAEVREALARTLNLMQRYVLLKASTIDRPSARTLQIARATKIMALFEIPYHIIGQQEATRTVVDAIVNVYMSDRNKPLVLLLTGLSGHGKTELAKNLGAFLSLRSVSVDCARMQNETDVFGPQAPYKEYDKGSPLNNHLCEHAGQRSLVFLDEFEKTTEDVHKAMLLLFEQGWYHDRREINKRVDCSKTIWILAANVGVETISRFWSRNSKAPMEQAQRTKEYLRLQRAVGREVMQELGHPLYGRISATVPFVPFNELEQAVATYEFMREFRNQKRRPIEVDFNRLLNHCWIDYMDDGQLCSHLASEHYRPEIGARSLEHAVEDNIIGPTGDCFLSGDGEVTDQMNEGPLERYEVRLVTEAGLQPEIKVTRAGVAQFQRSEEQRAARQQSEAD</sequence>